<evidence type="ECO:0000256" key="3">
    <source>
        <dbReference type="ARBA" id="ARBA00026104"/>
    </source>
</evidence>
<evidence type="ECO:0000256" key="1">
    <source>
        <dbReference type="ARBA" id="ARBA00008645"/>
    </source>
</evidence>
<gene>
    <name evidence="13" type="primary">EAT2</name>
    <name evidence="13" type="ORF">NPIL_315631</name>
</gene>
<evidence type="ECO:0000259" key="12">
    <source>
        <dbReference type="Pfam" id="PF00561"/>
    </source>
</evidence>
<keyword evidence="14" id="KW-1185">Reference proteome</keyword>
<comment type="catalytic activity">
    <reaction evidence="6">
        <text>a 1,3-diacyl-sn-glycerol + H2O = a 1-acyl-sn-glycerol + a fatty acid + H(+)</text>
        <dbReference type="Rhea" id="RHEA:38503"/>
        <dbReference type="ChEBI" id="CHEBI:15377"/>
        <dbReference type="ChEBI" id="CHEBI:15378"/>
        <dbReference type="ChEBI" id="CHEBI:28868"/>
        <dbReference type="ChEBI" id="CHEBI:64683"/>
        <dbReference type="ChEBI" id="CHEBI:77272"/>
    </reaction>
</comment>
<keyword evidence="2" id="KW-0378">Hydrolase</keyword>
<evidence type="ECO:0000256" key="11">
    <source>
        <dbReference type="ARBA" id="ARBA00048919"/>
    </source>
</evidence>
<comment type="catalytic activity">
    <reaction evidence="9">
        <text>1,2-didecanoylglycerol + H2O = decanoylglycerol + decanoate + H(+)</text>
        <dbReference type="Rhea" id="RHEA:48596"/>
        <dbReference type="ChEBI" id="CHEBI:11152"/>
        <dbReference type="ChEBI" id="CHEBI:15377"/>
        <dbReference type="ChEBI" id="CHEBI:15378"/>
        <dbReference type="ChEBI" id="CHEBI:27689"/>
        <dbReference type="ChEBI" id="CHEBI:90605"/>
    </reaction>
</comment>
<sequence length="317" mass="36432">MQEYRINKLFVKKFWILNYLSRRSLLRNMCSYTPARLAYQIFEAKEGADYKLAPVILQHGVIASKETWGDIPQVLADKSKRKVYTVDNRNHGDSEWSDSFAFHELSEDLLLFLKSRGIPKCVFIGHSMGGASGIRAALKKPHMFEMVFIEDSYVRSPSQRTFDFIKEFIKLTEEIVAEIPHHFSDDDAHKFIKERMEQRMPGGNTGIVTRKSKIVLPFAVKKKSDGGFVLKANVKRILSSISPFDDPGPEDLYDGPSYFMYGSNSPFKINEDEDHIKKHFRNAKLIPFEGAGHYIHLGFPEELTKVILEHLSEPQKK</sequence>
<proteinExistence type="inferred from homology"/>
<evidence type="ECO:0000256" key="2">
    <source>
        <dbReference type="ARBA" id="ARBA00022801"/>
    </source>
</evidence>
<evidence type="ECO:0000313" key="13">
    <source>
        <dbReference type="EMBL" id="GFS89613.1"/>
    </source>
</evidence>
<dbReference type="OrthoDB" id="8119704at2759"/>
<dbReference type="EMBL" id="BMAW01053160">
    <property type="protein sequence ID" value="GFS89613.1"/>
    <property type="molecule type" value="Genomic_DNA"/>
</dbReference>
<dbReference type="InterPro" id="IPR029058">
    <property type="entry name" value="AB_hydrolase_fold"/>
</dbReference>
<evidence type="ECO:0000256" key="4">
    <source>
        <dbReference type="ARBA" id="ARBA00042703"/>
    </source>
</evidence>
<comment type="caution">
    <text evidence="13">The sequence shown here is derived from an EMBL/GenBank/DDBJ whole genome shotgun (WGS) entry which is preliminary data.</text>
</comment>
<evidence type="ECO:0000256" key="5">
    <source>
        <dbReference type="ARBA" id="ARBA00043667"/>
    </source>
</evidence>
<accession>A0A8X6TAK1</accession>
<organism evidence="13 14">
    <name type="scientific">Nephila pilipes</name>
    <name type="common">Giant wood spider</name>
    <name type="synonym">Nephila maculata</name>
    <dbReference type="NCBI Taxonomy" id="299642"/>
    <lineage>
        <taxon>Eukaryota</taxon>
        <taxon>Metazoa</taxon>
        <taxon>Ecdysozoa</taxon>
        <taxon>Arthropoda</taxon>
        <taxon>Chelicerata</taxon>
        <taxon>Arachnida</taxon>
        <taxon>Araneae</taxon>
        <taxon>Araneomorphae</taxon>
        <taxon>Entelegynae</taxon>
        <taxon>Araneoidea</taxon>
        <taxon>Nephilidae</taxon>
        <taxon>Nephila</taxon>
    </lineage>
</organism>
<evidence type="ECO:0000256" key="9">
    <source>
        <dbReference type="ARBA" id="ARBA00048504"/>
    </source>
</evidence>
<dbReference type="Proteomes" id="UP000887013">
    <property type="component" value="Unassembled WGS sequence"/>
</dbReference>
<dbReference type="Pfam" id="PF00561">
    <property type="entry name" value="Abhydrolase_1"/>
    <property type="match status" value="1"/>
</dbReference>
<comment type="similarity">
    <text evidence="1">Belongs to the AB hydrolase superfamily.</text>
</comment>
<dbReference type="SUPFAM" id="SSF53474">
    <property type="entry name" value="alpha/beta-Hydrolases"/>
    <property type="match status" value="1"/>
</dbReference>
<comment type="catalytic activity">
    <reaction evidence="5">
        <text>a 1,2-diacyl-sn-glycerol + H2O = a 2-acylglycerol + a fatty acid + H(+)</text>
        <dbReference type="Rhea" id="RHEA:33275"/>
        <dbReference type="ChEBI" id="CHEBI:15377"/>
        <dbReference type="ChEBI" id="CHEBI:15378"/>
        <dbReference type="ChEBI" id="CHEBI:17389"/>
        <dbReference type="ChEBI" id="CHEBI:17815"/>
        <dbReference type="ChEBI" id="CHEBI:28868"/>
        <dbReference type="EC" id="3.1.1.116"/>
    </reaction>
</comment>
<protein>
    <recommendedName>
        <fullName evidence="7">sn-1-specific diacylglycerol lipase ABHD11</fullName>
        <ecNumber evidence="3">3.1.1.116</ecNumber>
    </recommendedName>
    <alternativeName>
        <fullName evidence="4">Alpha/beta hydrolase domain-containing protein 11</fullName>
    </alternativeName>
</protein>
<evidence type="ECO:0000256" key="10">
    <source>
        <dbReference type="ARBA" id="ARBA00048513"/>
    </source>
</evidence>
<dbReference type="AlphaFoldDB" id="A0A8X6TAK1"/>
<comment type="catalytic activity">
    <reaction evidence="10">
        <text>1-octadecanoyl-2-(9Z-octadecenoyl)-sn-glycerol + H2O = 2-(9Z-octadecenoyl)-glycerol + octadecanoate + H(+)</text>
        <dbReference type="Rhea" id="RHEA:77103"/>
        <dbReference type="ChEBI" id="CHEBI:15377"/>
        <dbReference type="ChEBI" id="CHEBI:15378"/>
        <dbReference type="ChEBI" id="CHEBI:25629"/>
        <dbReference type="ChEBI" id="CHEBI:73990"/>
        <dbReference type="ChEBI" id="CHEBI:75468"/>
    </reaction>
</comment>
<dbReference type="GO" id="GO:0016787">
    <property type="term" value="F:hydrolase activity"/>
    <property type="evidence" value="ECO:0007669"/>
    <property type="project" value="UniProtKB-KW"/>
</dbReference>
<reference evidence="13" key="1">
    <citation type="submission" date="2020-08" db="EMBL/GenBank/DDBJ databases">
        <title>Multicomponent nature underlies the extraordinary mechanical properties of spider dragline silk.</title>
        <authorList>
            <person name="Kono N."/>
            <person name="Nakamura H."/>
            <person name="Mori M."/>
            <person name="Yoshida Y."/>
            <person name="Ohtoshi R."/>
            <person name="Malay A.D."/>
            <person name="Moran D.A.P."/>
            <person name="Tomita M."/>
            <person name="Numata K."/>
            <person name="Arakawa K."/>
        </authorList>
    </citation>
    <scope>NUCLEOTIDE SEQUENCE</scope>
</reference>
<evidence type="ECO:0000313" key="14">
    <source>
        <dbReference type="Proteomes" id="UP000887013"/>
    </source>
</evidence>
<dbReference type="EC" id="3.1.1.116" evidence="3"/>
<evidence type="ECO:0000256" key="7">
    <source>
        <dbReference type="ARBA" id="ARBA00044064"/>
    </source>
</evidence>
<evidence type="ECO:0000256" key="6">
    <source>
        <dbReference type="ARBA" id="ARBA00043742"/>
    </source>
</evidence>
<name>A0A8X6TAK1_NEPPI</name>
<comment type="catalytic activity">
    <reaction evidence="11">
        <text>1-octadecanoyl-2-(5Z,8Z,11Z,14Z-eicosatetraenoyl)-sn-glycerol + H2O = 2-(5Z,8Z,11Z,14Z-eicosatetraenoyl)-glycerol + octadecanoate + H(+)</text>
        <dbReference type="Rhea" id="RHEA:38507"/>
        <dbReference type="ChEBI" id="CHEBI:15377"/>
        <dbReference type="ChEBI" id="CHEBI:15378"/>
        <dbReference type="ChEBI" id="CHEBI:25629"/>
        <dbReference type="ChEBI" id="CHEBI:52392"/>
        <dbReference type="ChEBI" id="CHEBI:75728"/>
    </reaction>
</comment>
<dbReference type="PANTHER" id="PTHR46118:SF4">
    <property type="entry name" value="PROTEIN ABHD11"/>
    <property type="match status" value="1"/>
</dbReference>
<dbReference type="Gene3D" id="3.40.50.1820">
    <property type="entry name" value="alpha/beta hydrolase"/>
    <property type="match status" value="1"/>
</dbReference>
<evidence type="ECO:0000256" key="8">
    <source>
        <dbReference type="ARBA" id="ARBA00048283"/>
    </source>
</evidence>
<dbReference type="InterPro" id="IPR000073">
    <property type="entry name" value="AB_hydrolase_1"/>
</dbReference>
<dbReference type="PANTHER" id="PTHR46118">
    <property type="entry name" value="PROTEIN ABHD11"/>
    <property type="match status" value="1"/>
</dbReference>
<comment type="catalytic activity">
    <reaction evidence="8">
        <text>1-octadecanoyl-2-(4Z,7Z,10Z,13Z,16Z,19Z-docosahexaenoyl)-sn-glycerol + H2O = 2-(4Z,7Z,10Z,13Z,16Z,19Z-docosahexaenoyl)-glycerol + octadecanoate + H(+)</text>
        <dbReference type="Rhea" id="RHEA:77107"/>
        <dbReference type="ChEBI" id="CHEBI:15377"/>
        <dbReference type="ChEBI" id="CHEBI:15378"/>
        <dbReference type="ChEBI" id="CHEBI:25629"/>
        <dbReference type="ChEBI" id="CHEBI:77129"/>
        <dbReference type="ChEBI" id="CHEBI:186738"/>
    </reaction>
</comment>
<feature type="domain" description="AB hydrolase-1" evidence="12">
    <location>
        <begin position="54"/>
        <end position="297"/>
    </location>
</feature>